<dbReference type="GO" id="GO:0004252">
    <property type="term" value="F:serine-type endopeptidase activity"/>
    <property type="evidence" value="ECO:0007669"/>
    <property type="project" value="UniProtKB-UniRule"/>
</dbReference>
<feature type="active site" evidence="3">
    <location>
        <position position="54"/>
    </location>
</feature>
<dbReference type="GO" id="GO:0006515">
    <property type="term" value="P:protein quality control for misfolded or incompletely synthesized proteins"/>
    <property type="evidence" value="ECO:0007669"/>
    <property type="project" value="TreeGrafter"/>
</dbReference>
<dbReference type="InterPro" id="IPR008268">
    <property type="entry name" value="Peptidase_S16_AS"/>
</dbReference>
<dbReference type="Pfam" id="PF05362">
    <property type="entry name" value="Lon_C"/>
    <property type="match status" value="1"/>
</dbReference>
<evidence type="ECO:0000256" key="3">
    <source>
        <dbReference type="PROSITE-ProRule" id="PRU01122"/>
    </source>
</evidence>
<dbReference type="GO" id="GO:0003697">
    <property type="term" value="F:single-stranded DNA binding"/>
    <property type="evidence" value="ECO:0007669"/>
    <property type="project" value="TreeGrafter"/>
</dbReference>
<dbReference type="AlphaFoldDB" id="A0A0K0D240"/>
<dbReference type="GO" id="GO:0004176">
    <property type="term" value="F:ATP-dependent peptidase activity"/>
    <property type="evidence" value="ECO:0007669"/>
    <property type="project" value="UniProtKB-UniRule"/>
</dbReference>
<dbReference type="GO" id="GO:0005759">
    <property type="term" value="C:mitochondrial matrix"/>
    <property type="evidence" value="ECO:0007669"/>
    <property type="project" value="TreeGrafter"/>
</dbReference>
<accession>A0A0K0D240</accession>
<dbReference type="InterPro" id="IPR014721">
    <property type="entry name" value="Ribsml_uS5_D2-typ_fold_subgr"/>
</dbReference>
<dbReference type="GO" id="GO:0007005">
    <property type="term" value="P:mitochondrion organization"/>
    <property type="evidence" value="ECO:0007669"/>
    <property type="project" value="TreeGrafter"/>
</dbReference>
<keyword evidence="5" id="KW-1185">Reference proteome</keyword>
<dbReference type="InterPro" id="IPR020568">
    <property type="entry name" value="Ribosomal_Su5_D2-typ_SF"/>
</dbReference>
<protein>
    <submittedName>
        <fullName evidence="6">Lon proteolytic domain-containing protein</fullName>
    </submittedName>
</protein>
<evidence type="ECO:0000256" key="2">
    <source>
        <dbReference type="ARBA" id="ARBA00022825"/>
    </source>
</evidence>
<evidence type="ECO:0000313" key="6">
    <source>
        <dbReference type="WBParaSite" id="ACAC_0000413501-mRNA-1"/>
    </source>
</evidence>
<feature type="active site" evidence="3">
    <location>
        <position position="97"/>
    </location>
</feature>
<reference evidence="5" key="1">
    <citation type="submission" date="2012-09" db="EMBL/GenBank/DDBJ databases">
        <authorList>
            <person name="Martin A.A."/>
        </authorList>
    </citation>
    <scope>NUCLEOTIDE SEQUENCE</scope>
</reference>
<dbReference type="SUPFAM" id="SSF54211">
    <property type="entry name" value="Ribosomal protein S5 domain 2-like"/>
    <property type="match status" value="1"/>
</dbReference>
<name>A0A0K0D240_ANGCA</name>
<dbReference type="WBParaSite" id="ACAC_0000413501-mRNA-1">
    <property type="protein sequence ID" value="ACAC_0000413501-mRNA-1"/>
    <property type="gene ID" value="ACAC_0000413501"/>
</dbReference>
<keyword evidence="1 3" id="KW-0378">Hydrolase</keyword>
<dbReference type="PANTHER" id="PTHR43718:SF2">
    <property type="entry name" value="LON PROTEASE HOMOLOG, MITOCHONDRIAL"/>
    <property type="match status" value="1"/>
</dbReference>
<dbReference type="InterPro" id="IPR027065">
    <property type="entry name" value="Lon_Prtase"/>
</dbReference>
<dbReference type="PROSITE" id="PS51786">
    <property type="entry name" value="LON_PROTEOLYTIC"/>
    <property type="match status" value="1"/>
</dbReference>
<dbReference type="Proteomes" id="UP000035642">
    <property type="component" value="Unassembled WGS sequence"/>
</dbReference>
<feature type="domain" description="Lon proteolytic" evidence="4">
    <location>
        <begin position="1"/>
        <end position="144"/>
    </location>
</feature>
<sequence length="144" mass="15989">MFVIYGFVVQESVRAALTVAKGILSRDEPDNKFLENAHIHLHVPEGATPKDGPSAGVTIVSSLLSLALNRPVKQDMAMTGEISLTGKVLPVGGIKEKARRVGAKRVFLPEENRRDYDDLPEFMKCDLVVQFVSDYVEIFQDLFE</sequence>
<keyword evidence="3" id="KW-0645">Protease</keyword>
<evidence type="ECO:0000313" key="5">
    <source>
        <dbReference type="Proteomes" id="UP000035642"/>
    </source>
</evidence>
<dbReference type="STRING" id="6313.A0A0K0D240"/>
<dbReference type="PANTHER" id="PTHR43718">
    <property type="entry name" value="LON PROTEASE"/>
    <property type="match status" value="1"/>
</dbReference>
<reference evidence="6" key="2">
    <citation type="submission" date="2017-02" db="UniProtKB">
        <authorList>
            <consortium name="WormBaseParasite"/>
        </authorList>
    </citation>
    <scope>IDENTIFICATION</scope>
</reference>
<dbReference type="InterPro" id="IPR008269">
    <property type="entry name" value="Lon_proteolytic"/>
</dbReference>
<dbReference type="Gene3D" id="3.30.230.10">
    <property type="match status" value="1"/>
</dbReference>
<dbReference type="PROSITE" id="PS01046">
    <property type="entry name" value="LON_SER"/>
    <property type="match status" value="1"/>
</dbReference>
<comment type="similarity">
    <text evidence="3">Belongs to the peptidase S16 family.</text>
</comment>
<keyword evidence="2 3" id="KW-0720">Serine protease</keyword>
<evidence type="ECO:0000259" key="4">
    <source>
        <dbReference type="PROSITE" id="PS51786"/>
    </source>
</evidence>
<evidence type="ECO:0000256" key="1">
    <source>
        <dbReference type="ARBA" id="ARBA00022801"/>
    </source>
</evidence>
<dbReference type="PRINTS" id="PR00830">
    <property type="entry name" value="ENDOLAPTASE"/>
</dbReference>
<proteinExistence type="inferred from homology"/>
<organism evidence="5 6">
    <name type="scientific">Angiostrongylus cantonensis</name>
    <name type="common">Rat lungworm</name>
    <dbReference type="NCBI Taxonomy" id="6313"/>
    <lineage>
        <taxon>Eukaryota</taxon>
        <taxon>Metazoa</taxon>
        <taxon>Ecdysozoa</taxon>
        <taxon>Nematoda</taxon>
        <taxon>Chromadorea</taxon>
        <taxon>Rhabditida</taxon>
        <taxon>Rhabditina</taxon>
        <taxon>Rhabditomorpha</taxon>
        <taxon>Strongyloidea</taxon>
        <taxon>Metastrongylidae</taxon>
        <taxon>Angiostrongylus</taxon>
    </lineage>
</organism>
<dbReference type="GO" id="GO:0005524">
    <property type="term" value="F:ATP binding"/>
    <property type="evidence" value="ECO:0007669"/>
    <property type="project" value="InterPro"/>
</dbReference>
<dbReference type="GO" id="GO:0051131">
    <property type="term" value="P:chaperone-mediated protein complex assembly"/>
    <property type="evidence" value="ECO:0007669"/>
    <property type="project" value="TreeGrafter"/>
</dbReference>